<dbReference type="OrthoDB" id="1360222at2"/>
<dbReference type="EMBL" id="SLWB01000013">
    <property type="protein sequence ID" value="TCN64517.1"/>
    <property type="molecule type" value="Genomic_DNA"/>
</dbReference>
<dbReference type="AlphaFoldDB" id="A0A4R2E9T3"/>
<proteinExistence type="predicted"/>
<accession>A0A4R2E9T3</accession>
<gene>
    <name evidence="1" type="ORF">CLV25_11342</name>
</gene>
<comment type="caution">
    <text evidence="1">The sequence shown here is derived from an EMBL/GenBank/DDBJ whole genome shotgun (WGS) entry which is preliminary data.</text>
</comment>
<name>A0A4R2E9T3_9BACT</name>
<evidence type="ECO:0000313" key="2">
    <source>
        <dbReference type="Proteomes" id="UP000294830"/>
    </source>
</evidence>
<sequence>MSNRKYRGTAIQMLLALRIILENAISVADKLKQIRPKWDDAYFQGMIATINAILKNDFGYDAATAIKEKTEVVLAKEASAKTLLQQIKMQVELDFRKDKAKCQRYLVSLGLTLVKHISVAGQDQIIEMLTTFRKNLTPEMEKEFVDSGMNPQSIADLKLLADDFYNLNSEQEVLKSNQKVVSAALNDKLNDLYDEGIIIAKLAASMLTDKLDAEKFSFIRALKQVGYKEPPKKEKPTS</sequence>
<dbReference type="Proteomes" id="UP000294830">
    <property type="component" value="Unassembled WGS sequence"/>
</dbReference>
<evidence type="ECO:0000313" key="1">
    <source>
        <dbReference type="EMBL" id="TCN64517.1"/>
    </source>
</evidence>
<keyword evidence="2" id="KW-1185">Reference proteome</keyword>
<dbReference type="RefSeq" id="WP_131839941.1">
    <property type="nucleotide sequence ID" value="NZ_SLWB01000013.1"/>
</dbReference>
<protein>
    <submittedName>
        <fullName evidence="1">Uncharacterized protein</fullName>
    </submittedName>
</protein>
<reference evidence="1 2" key="1">
    <citation type="submission" date="2019-03" db="EMBL/GenBank/DDBJ databases">
        <title>Genomic Encyclopedia of Archaeal and Bacterial Type Strains, Phase II (KMG-II): from individual species to whole genera.</title>
        <authorList>
            <person name="Goeker M."/>
        </authorList>
    </citation>
    <scope>NUCLEOTIDE SEQUENCE [LARGE SCALE GENOMIC DNA]</scope>
    <source>
        <strain evidence="1 2">RL-C</strain>
    </source>
</reference>
<organism evidence="1 2">
    <name type="scientific">Acetobacteroides hydrogenigenes</name>
    <dbReference type="NCBI Taxonomy" id="979970"/>
    <lineage>
        <taxon>Bacteria</taxon>
        <taxon>Pseudomonadati</taxon>
        <taxon>Bacteroidota</taxon>
        <taxon>Bacteroidia</taxon>
        <taxon>Bacteroidales</taxon>
        <taxon>Rikenellaceae</taxon>
        <taxon>Acetobacteroides</taxon>
    </lineage>
</organism>